<dbReference type="InterPro" id="IPR043129">
    <property type="entry name" value="ATPase_NBD"/>
</dbReference>
<dbReference type="Proteomes" id="UP000094469">
    <property type="component" value="Unassembled WGS sequence"/>
</dbReference>
<dbReference type="GO" id="GO:0002949">
    <property type="term" value="P:tRNA threonylcarbamoyladenosine modification"/>
    <property type="evidence" value="ECO:0007669"/>
    <property type="project" value="InterPro"/>
</dbReference>
<keyword evidence="3" id="KW-1185">Reference proteome</keyword>
<dbReference type="EMBL" id="MIKC01000038">
    <property type="protein sequence ID" value="OEG21869.1"/>
    <property type="molecule type" value="Genomic_DNA"/>
</dbReference>
<dbReference type="SUPFAM" id="SSF53067">
    <property type="entry name" value="Actin-like ATPase domain"/>
    <property type="match status" value="2"/>
</dbReference>
<dbReference type="OrthoDB" id="9784166at2"/>
<comment type="caution">
    <text evidence="2">The sequence shown here is derived from an EMBL/GenBank/DDBJ whole genome shotgun (WGS) entry which is preliminary data.</text>
</comment>
<dbReference type="Pfam" id="PF00814">
    <property type="entry name" value="TsaD"/>
    <property type="match status" value="1"/>
</dbReference>
<dbReference type="GO" id="GO:0016740">
    <property type="term" value="F:transferase activity"/>
    <property type="evidence" value="ECO:0007669"/>
    <property type="project" value="UniProtKB-KW"/>
</dbReference>
<dbReference type="CDD" id="cd24032">
    <property type="entry name" value="ASKHA_NBD_TsaB"/>
    <property type="match status" value="1"/>
</dbReference>
<organism evidence="2 3">
    <name type="scientific">Enterococcus ureilyticus</name>
    <dbReference type="NCBI Taxonomy" id="1131292"/>
    <lineage>
        <taxon>Bacteria</taxon>
        <taxon>Bacillati</taxon>
        <taxon>Bacillota</taxon>
        <taxon>Bacilli</taxon>
        <taxon>Lactobacillales</taxon>
        <taxon>Enterococcaceae</taxon>
        <taxon>Enterococcus</taxon>
    </lineage>
</organism>
<proteinExistence type="predicted"/>
<accession>A0A1E5HA89</accession>
<name>A0A1E5HA89_9ENTE</name>
<evidence type="ECO:0000313" key="3">
    <source>
        <dbReference type="Proteomes" id="UP000094469"/>
    </source>
</evidence>
<dbReference type="Gene3D" id="3.30.420.40">
    <property type="match status" value="2"/>
</dbReference>
<evidence type="ECO:0000259" key="1">
    <source>
        <dbReference type="Pfam" id="PF00814"/>
    </source>
</evidence>
<dbReference type="InterPro" id="IPR022496">
    <property type="entry name" value="T6A_TsaB"/>
</dbReference>
<dbReference type="PANTHER" id="PTHR11735:SF11">
    <property type="entry name" value="TRNA THREONYLCARBAMOYLADENOSINE BIOSYNTHESIS PROTEIN TSAB"/>
    <property type="match status" value="1"/>
</dbReference>
<dbReference type="PANTHER" id="PTHR11735">
    <property type="entry name" value="TRNA N6-ADENOSINE THREONYLCARBAMOYLTRANSFERASE"/>
    <property type="match status" value="1"/>
</dbReference>
<dbReference type="RefSeq" id="WP_069640851.1">
    <property type="nucleotide sequence ID" value="NZ_JAFBEZ010000004.1"/>
</dbReference>
<gene>
    <name evidence="2" type="ORF">BCR24_06180</name>
</gene>
<dbReference type="InterPro" id="IPR000905">
    <property type="entry name" value="Gcp-like_dom"/>
</dbReference>
<sequence>MRILAIDTSNQTLAVAVCEEKKLLGQYIITVKQNHSLTLMPTITRLVKDIGLTPTDIDRIVVAQGPGSYTGLRIGVTTAKTLAYTLKKELVGVSSLKTLAANCVRIEGPIIPVFDARRNNVYTGAYEYVDGKLKMIKADRHIAIDVWLKELKEFEQVYFVGEDVEKFRVQIESVLPHAQINPITQWQIPSGVTLAEIGGEAEPEPEIHHFLPNYLKRVEAEENWLKEHTSEVENYVEKI</sequence>
<feature type="domain" description="Gcp-like" evidence="1">
    <location>
        <begin position="31"/>
        <end position="224"/>
    </location>
</feature>
<dbReference type="GO" id="GO:0005829">
    <property type="term" value="C:cytosol"/>
    <property type="evidence" value="ECO:0007669"/>
    <property type="project" value="TreeGrafter"/>
</dbReference>
<dbReference type="NCBIfam" id="TIGR03725">
    <property type="entry name" value="T6A_YeaZ"/>
    <property type="match status" value="1"/>
</dbReference>
<protein>
    <submittedName>
        <fullName evidence="2">tRNA (Adenosine(37)-N6)-threonylcarbamoyltransferase complex dimerization subunit type 1 TsaB</fullName>
    </submittedName>
</protein>
<keyword evidence="2" id="KW-0808">Transferase</keyword>
<reference evidence="3" key="1">
    <citation type="submission" date="2016-09" db="EMBL/GenBank/DDBJ databases">
        <authorList>
            <person name="Gulvik C.A."/>
        </authorList>
    </citation>
    <scope>NUCLEOTIDE SEQUENCE [LARGE SCALE GENOMIC DNA]</scope>
    <source>
        <strain evidence="3">LMG 26676</strain>
    </source>
</reference>
<dbReference type="STRING" id="1131292.BCR24_06180"/>
<dbReference type="AlphaFoldDB" id="A0A1E5HA89"/>
<evidence type="ECO:0000313" key="2">
    <source>
        <dbReference type="EMBL" id="OEG21869.1"/>
    </source>
</evidence>